<sequence length="551" mass="60872">MPQTSTTETAGEGKLGRFFDDASAILGEANISRDHQSGALKGPHGQYSYGDPYSPTEDHQPSGAVRPSSVKEVQNVVRLANKHRVALWTISRGKNLGYGGSAPVVKGTVVLDLQRMNKVVEINEEYGYAIVEPGVSFFDLYEEIQQLGLNLWPSVPAIGWGSVLGNTLDRGFGYTPNGEHSQFQCGMEVVLPNGELLRTGSGAMEDNKTFPLYKGGFGPSVDGLFYQSNLGIVTKLGIHITPAPQAYATIEIDVPREEDLVPLVGTLSDLMRRSIILNSPSIANIFRIALTSNLPEVQANLAKYMRPGSCVPYVVLEEIRVQNEWGFWRAYFSLYGSVELLPALLKTTQRAFNTIAGVQIRWKEHRGVEGQYIRASEIGQEEIPHNGIPTLAPLGIVNTRVSEDGGAHTCFSPILPPSGRELYEWYLGAKQRTLEAKFDFFADFHVFPRYIIGIELMIYKLPEEKAAMDLYEELLQDAARQGYMGYRIHVKFMDKVSGKLNFNQSALPRFLATLKNALDPNGIVSPGKSGIWSSSSSSKTSKEGIYAIKYY</sequence>
<dbReference type="HOGENOM" id="CLU_024402_0_1_1"/>
<dbReference type="InterPro" id="IPR036318">
    <property type="entry name" value="FAD-bd_PCMH-like_sf"/>
</dbReference>
<comment type="caution">
    <text evidence="5">The sequence shown here is derived from an EMBL/GenBank/DDBJ whole genome shotgun (WGS) entry which is preliminary data.</text>
</comment>
<dbReference type="GO" id="GO:0005739">
    <property type="term" value="C:mitochondrion"/>
    <property type="evidence" value="ECO:0007669"/>
    <property type="project" value="TreeGrafter"/>
</dbReference>
<dbReference type="Gene3D" id="3.40.462.10">
    <property type="entry name" value="FAD-linked oxidases, C-terminal domain"/>
    <property type="match status" value="1"/>
</dbReference>
<feature type="region of interest" description="Disordered" evidence="3">
    <location>
        <begin position="31"/>
        <end position="68"/>
    </location>
</feature>
<dbReference type="Pfam" id="PF01565">
    <property type="entry name" value="FAD_binding_4"/>
    <property type="match status" value="1"/>
</dbReference>
<dbReference type="EMBL" id="JOWA01000033">
    <property type="protein sequence ID" value="KEZ46304.1"/>
    <property type="molecule type" value="Genomic_DNA"/>
</dbReference>
<dbReference type="InterPro" id="IPR016170">
    <property type="entry name" value="Cytok_DH_C_sf"/>
</dbReference>
<protein>
    <recommendedName>
        <fullName evidence="4">FAD-binding PCMH-type domain-containing protein</fullName>
    </recommendedName>
</protein>
<evidence type="ECO:0000256" key="2">
    <source>
        <dbReference type="ARBA" id="ARBA00022827"/>
    </source>
</evidence>
<dbReference type="Gene3D" id="3.30.465.10">
    <property type="match status" value="1"/>
</dbReference>
<dbReference type="KEGG" id="sapo:SAPIO_CDS0599"/>
<dbReference type="PROSITE" id="PS51387">
    <property type="entry name" value="FAD_PCMH"/>
    <property type="match status" value="1"/>
</dbReference>
<reference evidence="5 6" key="1">
    <citation type="journal article" date="2014" name="Genome Announc.">
        <title>Draft genome sequence of the pathogenic fungus Scedosporium apiospermum.</title>
        <authorList>
            <person name="Vandeputte P."/>
            <person name="Ghamrawi S."/>
            <person name="Rechenmann M."/>
            <person name="Iltis A."/>
            <person name="Giraud S."/>
            <person name="Fleury M."/>
            <person name="Thornton C."/>
            <person name="Delhaes L."/>
            <person name="Meyer W."/>
            <person name="Papon N."/>
            <person name="Bouchara J.P."/>
        </authorList>
    </citation>
    <scope>NUCLEOTIDE SEQUENCE [LARGE SCALE GENOMIC DNA]</scope>
    <source>
        <strain evidence="5 6">IHEM 14462</strain>
    </source>
</reference>
<dbReference type="Proteomes" id="UP000028545">
    <property type="component" value="Unassembled WGS sequence"/>
</dbReference>
<dbReference type="GO" id="GO:0071949">
    <property type="term" value="F:FAD binding"/>
    <property type="evidence" value="ECO:0007669"/>
    <property type="project" value="InterPro"/>
</dbReference>
<dbReference type="SUPFAM" id="SSF56176">
    <property type="entry name" value="FAD-binding/transporter-associated domain-like"/>
    <property type="match status" value="1"/>
</dbReference>
<evidence type="ECO:0000313" key="6">
    <source>
        <dbReference type="Proteomes" id="UP000028545"/>
    </source>
</evidence>
<evidence type="ECO:0000259" key="4">
    <source>
        <dbReference type="PROSITE" id="PS51387"/>
    </source>
</evidence>
<dbReference type="GO" id="GO:0004458">
    <property type="term" value="F:D-lactate dehydrogenase (cytochrome) activity"/>
    <property type="evidence" value="ECO:0007669"/>
    <property type="project" value="TreeGrafter"/>
</dbReference>
<dbReference type="InterPro" id="IPR016171">
    <property type="entry name" value="Vanillyl_alc_oxidase_C-sub2"/>
</dbReference>
<gene>
    <name evidence="5" type="ORF">SAPIO_CDS0599</name>
</gene>
<dbReference type="OMA" id="GRELYEW"/>
<accession>A0A084GG42</accession>
<proteinExistence type="predicted"/>
<dbReference type="Gene3D" id="3.30.43.10">
    <property type="entry name" value="Uridine Diphospho-n-acetylenolpyruvylglucosamine Reductase, domain 2"/>
    <property type="match status" value="1"/>
</dbReference>
<dbReference type="InterPro" id="IPR016166">
    <property type="entry name" value="FAD-bd_PCMH"/>
</dbReference>
<dbReference type="VEuPathDB" id="FungiDB:SAPIO_CDS0599"/>
<keyword evidence="1" id="KW-0285">Flavoprotein</keyword>
<dbReference type="OrthoDB" id="5332616at2759"/>
<dbReference type="InterPro" id="IPR016169">
    <property type="entry name" value="FAD-bd_PCMH_sub2"/>
</dbReference>
<organism evidence="5 6">
    <name type="scientific">Pseudallescheria apiosperma</name>
    <name type="common">Scedosporium apiospermum</name>
    <dbReference type="NCBI Taxonomy" id="563466"/>
    <lineage>
        <taxon>Eukaryota</taxon>
        <taxon>Fungi</taxon>
        <taxon>Dikarya</taxon>
        <taxon>Ascomycota</taxon>
        <taxon>Pezizomycotina</taxon>
        <taxon>Sordariomycetes</taxon>
        <taxon>Hypocreomycetidae</taxon>
        <taxon>Microascales</taxon>
        <taxon>Microascaceae</taxon>
        <taxon>Scedosporium</taxon>
    </lineage>
</organism>
<dbReference type="GeneID" id="27718751"/>
<feature type="domain" description="FAD-binding PCMH-type" evidence="4">
    <location>
        <begin position="57"/>
        <end position="243"/>
    </location>
</feature>
<evidence type="ECO:0000256" key="3">
    <source>
        <dbReference type="SAM" id="MobiDB-lite"/>
    </source>
</evidence>
<dbReference type="Gene3D" id="1.10.45.10">
    <property type="entry name" value="Vanillyl-alcohol Oxidase, Chain A, domain 4"/>
    <property type="match status" value="1"/>
</dbReference>
<dbReference type="PANTHER" id="PTHR11748:SF114">
    <property type="entry name" value="ARYL-ALCOHOL OXIDASE VANILLYL-ALCOHOL OXIDASE (AFU_ORTHOLOGUE AFUA_3G09500)-RELATED"/>
    <property type="match status" value="1"/>
</dbReference>
<evidence type="ECO:0000256" key="1">
    <source>
        <dbReference type="ARBA" id="ARBA00022630"/>
    </source>
</evidence>
<dbReference type="SUPFAM" id="SSF55103">
    <property type="entry name" value="FAD-linked oxidases, C-terminal domain"/>
    <property type="match status" value="1"/>
</dbReference>
<keyword evidence="6" id="KW-1185">Reference proteome</keyword>
<dbReference type="AlphaFoldDB" id="A0A084GG42"/>
<dbReference type="InterPro" id="IPR016167">
    <property type="entry name" value="FAD-bd_PCMH_sub1"/>
</dbReference>
<dbReference type="RefSeq" id="XP_016646103.1">
    <property type="nucleotide sequence ID" value="XM_016783337.1"/>
</dbReference>
<dbReference type="GO" id="GO:1903457">
    <property type="term" value="P:lactate catabolic process"/>
    <property type="evidence" value="ECO:0007669"/>
    <property type="project" value="TreeGrafter"/>
</dbReference>
<dbReference type="PANTHER" id="PTHR11748">
    <property type="entry name" value="D-LACTATE DEHYDROGENASE"/>
    <property type="match status" value="1"/>
</dbReference>
<evidence type="ECO:0000313" key="5">
    <source>
        <dbReference type="EMBL" id="KEZ46304.1"/>
    </source>
</evidence>
<dbReference type="InterPro" id="IPR016164">
    <property type="entry name" value="FAD-linked_Oxase-like_C"/>
</dbReference>
<name>A0A084GG42_PSEDA</name>
<dbReference type="GO" id="GO:0008720">
    <property type="term" value="F:D-lactate dehydrogenase (NAD+) activity"/>
    <property type="evidence" value="ECO:0007669"/>
    <property type="project" value="TreeGrafter"/>
</dbReference>
<keyword evidence="2" id="KW-0274">FAD</keyword>
<dbReference type="InterPro" id="IPR006094">
    <property type="entry name" value="Oxid_FAD_bind_N"/>
</dbReference>